<reference evidence="1 2" key="1">
    <citation type="submission" date="2018-10" db="EMBL/GenBank/DDBJ databases">
        <title>Anaerotruncus faecis sp. nov., isolated from human feces.</title>
        <authorList>
            <person name="Wang Y.-J."/>
        </authorList>
    </citation>
    <scope>NUCLEOTIDE SEQUENCE [LARGE SCALE GENOMIC DNA]</scope>
    <source>
        <strain evidence="1 2">22A2-44</strain>
    </source>
</reference>
<proteinExistence type="predicted"/>
<keyword evidence="2" id="KW-1185">Reference proteome</keyword>
<dbReference type="EMBL" id="RCHT01000003">
    <property type="protein sequence ID" value="RLL13568.1"/>
    <property type="molecule type" value="Genomic_DNA"/>
</dbReference>
<comment type="caution">
    <text evidence="1">The sequence shown here is derived from an EMBL/GenBank/DDBJ whole genome shotgun (WGS) entry which is preliminary data.</text>
</comment>
<organism evidence="1 2">
    <name type="scientific">Anaerotruncus massiliensis</name>
    <name type="common">ex Liu et al. 2021</name>
    <dbReference type="NCBI Taxonomy" id="2321404"/>
    <lineage>
        <taxon>Bacteria</taxon>
        <taxon>Bacillati</taxon>
        <taxon>Bacillota</taxon>
        <taxon>Clostridia</taxon>
        <taxon>Eubacteriales</taxon>
        <taxon>Oscillospiraceae</taxon>
        <taxon>Anaerotruncus</taxon>
    </lineage>
</organism>
<dbReference type="Proteomes" id="UP000276301">
    <property type="component" value="Unassembled WGS sequence"/>
</dbReference>
<evidence type="ECO:0000313" key="2">
    <source>
        <dbReference type="Proteomes" id="UP000276301"/>
    </source>
</evidence>
<sequence length="127" mass="14516">MSTITLYKKPFERDHIRHDLLFLFRFALLGDIAPPDDLLYELELGDGTLSITAHAVTAMGSGYIDGLEVVGLDEIRFCSLDRKRKELTIESAERGTMRFWYRKHADQVEAFYNDLMEGVNEAGKIQS</sequence>
<name>A0A498CSL2_9FIRM</name>
<gene>
    <name evidence="1" type="ORF">D4A47_03630</name>
</gene>
<protein>
    <submittedName>
        <fullName evidence="1">Uncharacterized protein</fullName>
    </submittedName>
</protein>
<evidence type="ECO:0000313" key="1">
    <source>
        <dbReference type="EMBL" id="RLL13568.1"/>
    </source>
</evidence>
<accession>A0A498CSL2</accession>
<dbReference type="AlphaFoldDB" id="A0A498CSL2"/>
<dbReference type="RefSeq" id="WP_121586191.1">
    <property type="nucleotide sequence ID" value="NZ_RCHT01000003.1"/>
</dbReference>